<dbReference type="GO" id="GO:0007165">
    <property type="term" value="P:signal transduction"/>
    <property type="evidence" value="ECO:0007669"/>
    <property type="project" value="TreeGrafter"/>
</dbReference>
<evidence type="ECO:0000256" key="2">
    <source>
        <dbReference type="ARBA" id="ARBA00022692"/>
    </source>
</evidence>
<dbReference type="InterPro" id="IPR028082">
    <property type="entry name" value="Peripla_BP_I"/>
</dbReference>
<reference evidence="8" key="1">
    <citation type="submission" date="2022-11" db="UniProtKB">
        <authorList>
            <consortium name="WormBaseParasite"/>
        </authorList>
    </citation>
    <scope>IDENTIFICATION</scope>
</reference>
<feature type="transmembrane region" description="Helical" evidence="5">
    <location>
        <begin position="414"/>
        <end position="436"/>
    </location>
</feature>
<dbReference type="InterPro" id="IPR052612">
    <property type="entry name" value="ANP_Clearance_Receptor"/>
</dbReference>
<dbReference type="Proteomes" id="UP000887566">
    <property type="component" value="Unplaced"/>
</dbReference>
<accession>A0A914X0E3</accession>
<dbReference type="PANTHER" id="PTHR44755">
    <property type="entry name" value="NATRIURETIC PEPTIDE RECEPTOR 3-RELATED"/>
    <property type="match status" value="1"/>
</dbReference>
<name>A0A914X0E3_9BILA</name>
<sequence length="526" mass="58796">MAYRDLKEQGIIPPAYDFILHSRPGCALYVANLSLLHGVEEAIDLYFNENVDVFFGSPCSEETVVIGQMAAAANWNLPVLGYLSSDDSLSDKNVYNTLARTTVISATFFAQAVKMVVAQNGWKKVAYVGSNTLFTNLNRQAVVSALAPSGVDIFHMSTEANPTWQSIASNKAMTDLKANARVVLVMFGSEMNTSVPFMAAAHSLGYTTDPDFVFIIFSLANNYQSRPWDADYNGMSYPYLRAAYEGAYIIRIAGLDFASVNTFRQKLFAAENYTNPVGNDASIMPMYDAVFLYGMALNKSLADTGNKSVFTNGARLFQYMKNIEFTGVTSQVLINNDGERIPSYLFSRLPKNVSRIYTNLMLIEANRDDHCEPAIQGNLCYPYNITLTPDYLSITWPPDIPKCGYRYEKCDNTLFFTLGGVILASVIAIILVYYIMKKRRESLLYLMPWRVSMESVKLLSSGTVVRALVINDFDDIAERFINECQFKERHDQSATSVGGQYKSKRSEIQTAQANQFQSPRPQLSLL</sequence>
<evidence type="ECO:0000259" key="6">
    <source>
        <dbReference type="Pfam" id="PF01094"/>
    </source>
</evidence>
<keyword evidence="2 5" id="KW-0812">Transmembrane</keyword>
<dbReference type="GO" id="GO:0016020">
    <property type="term" value="C:membrane"/>
    <property type="evidence" value="ECO:0007669"/>
    <property type="project" value="UniProtKB-SubCell"/>
</dbReference>
<protein>
    <submittedName>
        <fullName evidence="8">Receptor ligand binding region domain-containing protein</fullName>
    </submittedName>
</protein>
<organism evidence="7 8">
    <name type="scientific">Plectus sambesii</name>
    <dbReference type="NCBI Taxonomy" id="2011161"/>
    <lineage>
        <taxon>Eukaryota</taxon>
        <taxon>Metazoa</taxon>
        <taxon>Ecdysozoa</taxon>
        <taxon>Nematoda</taxon>
        <taxon>Chromadorea</taxon>
        <taxon>Plectida</taxon>
        <taxon>Plectina</taxon>
        <taxon>Plectoidea</taxon>
        <taxon>Plectidae</taxon>
        <taxon>Plectus</taxon>
    </lineage>
</organism>
<comment type="subcellular location">
    <subcellularLocation>
        <location evidence="1">Membrane</location>
    </subcellularLocation>
</comment>
<dbReference type="GO" id="GO:0038023">
    <property type="term" value="F:signaling receptor activity"/>
    <property type="evidence" value="ECO:0007669"/>
    <property type="project" value="TreeGrafter"/>
</dbReference>
<keyword evidence="7" id="KW-1185">Reference proteome</keyword>
<keyword evidence="4 5" id="KW-0472">Membrane</keyword>
<keyword evidence="3 5" id="KW-1133">Transmembrane helix</keyword>
<dbReference type="AlphaFoldDB" id="A0A914X0E3"/>
<dbReference type="WBParaSite" id="PSAMB.scaffold5832size10791.g27402.t1">
    <property type="protein sequence ID" value="PSAMB.scaffold5832size10791.g27402.t1"/>
    <property type="gene ID" value="PSAMB.scaffold5832size10791.g27402"/>
</dbReference>
<evidence type="ECO:0000313" key="8">
    <source>
        <dbReference type="WBParaSite" id="PSAMB.scaffold5832size10791.g27402.t1"/>
    </source>
</evidence>
<dbReference type="SUPFAM" id="SSF53822">
    <property type="entry name" value="Periplasmic binding protein-like I"/>
    <property type="match status" value="1"/>
</dbReference>
<feature type="domain" description="Receptor ligand binding region" evidence="6">
    <location>
        <begin position="33"/>
        <end position="344"/>
    </location>
</feature>
<proteinExistence type="predicted"/>
<dbReference type="PANTHER" id="PTHR44755:SF8">
    <property type="entry name" value="RECEPTOR LIGAND BINDING REGION DOMAIN-CONTAINING PROTEIN"/>
    <property type="match status" value="1"/>
</dbReference>
<evidence type="ECO:0000256" key="5">
    <source>
        <dbReference type="SAM" id="Phobius"/>
    </source>
</evidence>
<evidence type="ECO:0000256" key="3">
    <source>
        <dbReference type="ARBA" id="ARBA00022989"/>
    </source>
</evidence>
<dbReference type="CDD" id="cd06352">
    <property type="entry name" value="PBP1_NPR_GC-like"/>
    <property type="match status" value="1"/>
</dbReference>
<dbReference type="InterPro" id="IPR001828">
    <property type="entry name" value="ANF_lig-bd_rcpt"/>
</dbReference>
<dbReference type="Pfam" id="PF01094">
    <property type="entry name" value="ANF_receptor"/>
    <property type="match status" value="1"/>
</dbReference>
<evidence type="ECO:0000256" key="4">
    <source>
        <dbReference type="ARBA" id="ARBA00023136"/>
    </source>
</evidence>
<evidence type="ECO:0000256" key="1">
    <source>
        <dbReference type="ARBA" id="ARBA00004370"/>
    </source>
</evidence>
<dbReference type="Gene3D" id="3.40.50.2300">
    <property type="match status" value="2"/>
</dbReference>
<dbReference type="GO" id="GO:0017046">
    <property type="term" value="F:peptide hormone binding"/>
    <property type="evidence" value="ECO:0007669"/>
    <property type="project" value="TreeGrafter"/>
</dbReference>
<evidence type="ECO:0000313" key="7">
    <source>
        <dbReference type="Proteomes" id="UP000887566"/>
    </source>
</evidence>